<dbReference type="AlphaFoldDB" id="X1VRP3"/>
<evidence type="ECO:0000313" key="1">
    <source>
        <dbReference type="EMBL" id="GAJ12210.1"/>
    </source>
</evidence>
<organism evidence="1">
    <name type="scientific">marine sediment metagenome</name>
    <dbReference type="NCBI Taxonomy" id="412755"/>
    <lineage>
        <taxon>unclassified sequences</taxon>
        <taxon>metagenomes</taxon>
        <taxon>ecological metagenomes</taxon>
    </lineage>
</organism>
<accession>X1VRP3</accession>
<dbReference type="EMBL" id="BARW01032344">
    <property type="protein sequence ID" value="GAJ12210.1"/>
    <property type="molecule type" value="Genomic_DNA"/>
</dbReference>
<reference evidence="1" key="1">
    <citation type="journal article" date="2014" name="Front. Microbiol.">
        <title>High frequency of phylogenetically diverse reductive dehalogenase-homologous genes in deep subseafloor sedimentary metagenomes.</title>
        <authorList>
            <person name="Kawai M."/>
            <person name="Futagami T."/>
            <person name="Toyoda A."/>
            <person name="Takaki Y."/>
            <person name="Nishi S."/>
            <person name="Hori S."/>
            <person name="Arai W."/>
            <person name="Tsubouchi T."/>
            <person name="Morono Y."/>
            <person name="Uchiyama I."/>
            <person name="Ito T."/>
            <person name="Fujiyama A."/>
            <person name="Inagaki F."/>
            <person name="Takami H."/>
        </authorList>
    </citation>
    <scope>NUCLEOTIDE SEQUENCE</scope>
    <source>
        <strain evidence="1">Expedition CK06-06</strain>
    </source>
</reference>
<comment type="caution">
    <text evidence="1">The sequence shown here is derived from an EMBL/GenBank/DDBJ whole genome shotgun (WGS) entry which is preliminary data.</text>
</comment>
<proteinExistence type="predicted"/>
<name>X1VRP3_9ZZZZ</name>
<gene>
    <name evidence="1" type="ORF">S12H4_51213</name>
</gene>
<protein>
    <submittedName>
        <fullName evidence="1">Uncharacterized protein</fullName>
    </submittedName>
</protein>
<sequence length="65" mass="7294">MPEGKICPLFLIFYKTSNNTCIKSECELWSTETSMCSIFMGMNAILSVADALRGISENIKTHFPE</sequence>